<sequence length="193" mass="22375">MRDPRLFILPCRLGDSKPFDTLADLGSCVNLILLNLFKKLKIRLLEETKDVLGLVDGTKSYPWTWKENLLAPYLVGRGFLATANVVIDCKRESYIPRTSKDDIGARPPYFAKRDFWDNHLPEEEEITRDARDNKMDWDRPPKEGDGARHIRIEIIDPDGEKFDRAFQSILKTRKVSPKENPSDILNLDYFHNS</sequence>
<reference evidence="1" key="1">
    <citation type="journal article" date="2022" name="Int. J. Mol. Sci.">
        <title>Draft Genome of Tanacetum Coccineum: Genomic Comparison of Closely Related Tanacetum-Family Plants.</title>
        <authorList>
            <person name="Yamashiro T."/>
            <person name="Shiraishi A."/>
            <person name="Nakayama K."/>
            <person name="Satake H."/>
        </authorList>
    </citation>
    <scope>NUCLEOTIDE SEQUENCE</scope>
</reference>
<comment type="caution">
    <text evidence="1">The sequence shown here is derived from an EMBL/GenBank/DDBJ whole genome shotgun (WGS) entry which is preliminary data.</text>
</comment>
<accession>A0ABQ5AZC7</accession>
<evidence type="ECO:0000313" key="1">
    <source>
        <dbReference type="EMBL" id="GJT06279.1"/>
    </source>
</evidence>
<reference evidence="1" key="2">
    <citation type="submission" date="2022-01" db="EMBL/GenBank/DDBJ databases">
        <authorList>
            <person name="Yamashiro T."/>
            <person name="Shiraishi A."/>
            <person name="Satake H."/>
            <person name="Nakayama K."/>
        </authorList>
    </citation>
    <scope>NUCLEOTIDE SEQUENCE</scope>
</reference>
<protein>
    <submittedName>
        <fullName evidence="1">Uncharacterized protein</fullName>
    </submittedName>
</protein>
<evidence type="ECO:0000313" key="2">
    <source>
        <dbReference type="Proteomes" id="UP001151760"/>
    </source>
</evidence>
<organism evidence="1 2">
    <name type="scientific">Tanacetum coccineum</name>
    <dbReference type="NCBI Taxonomy" id="301880"/>
    <lineage>
        <taxon>Eukaryota</taxon>
        <taxon>Viridiplantae</taxon>
        <taxon>Streptophyta</taxon>
        <taxon>Embryophyta</taxon>
        <taxon>Tracheophyta</taxon>
        <taxon>Spermatophyta</taxon>
        <taxon>Magnoliopsida</taxon>
        <taxon>eudicotyledons</taxon>
        <taxon>Gunneridae</taxon>
        <taxon>Pentapetalae</taxon>
        <taxon>asterids</taxon>
        <taxon>campanulids</taxon>
        <taxon>Asterales</taxon>
        <taxon>Asteraceae</taxon>
        <taxon>Asteroideae</taxon>
        <taxon>Anthemideae</taxon>
        <taxon>Anthemidinae</taxon>
        <taxon>Tanacetum</taxon>
    </lineage>
</organism>
<name>A0ABQ5AZC7_9ASTR</name>
<dbReference type="EMBL" id="BQNB010012655">
    <property type="protein sequence ID" value="GJT06279.1"/>
    <property type="molecule type" value="Genomic_DNA"/>
</dbReference>
<proteinExistence type="predicted"/>
<dbReference type="Proteomes" id="UP001151760">
    <property type="component" value="Unassembled WGS sequence"/>
</dbReference>
<keyword evidence="2" id="KW-1185">Reference proteome</keyword>
<dbReference type="PANTHER" id="PTHR33067">
    <property type="entry name" value="RNA-DIRECTED DNA POLYMERASE-RELATED"/>
    <property type="match status" value="1"/>
</dbReference>
<gene>
    <name evidence="1" type="ORF">Tco_0840741</name>
</gene>
<dbReference type="PANTHER" id="PTHR33067:SF9">
    <property type="entry name" value="RNA-DIRECTED DNA POLYMERASE"/>
    <property type="match status" value="1"/>
</dbReference>